<feature type="binding site" evidence="11">
    <location>
        <position position="85"/>
    </location>
    <ligand>
        <name>ATP</name>
        <dbReference type="ChEBI" id="CHEBI:30616"/>
    </ligand>
</feature>
<dbReference type="InterPro" id="IPR036850">
    <property type="entry name" value="NDK-like_dom_sf"/>
</dbReference>
<dbReference type="EC" id="2.7.4.6" evidence="11 14"/>
<proteinExistence type="inferred from homology"/>
<evidence type="ECO:0000256" key="12">
    <source>
        <dbReference type="PROSITE-ProRule" id="PRU00706"/>
    </source>
</evidence>
<dbReference type="GO" id="GO:0005524">
    <property type="term" value="F:ATP binding"/>
    <property type="evidence" value="ECO:0007669"/>
    <property type="project" value="UniProtKB-UniRule"/>
</dbReference>
<comment type="subcellular location">
    <subcellularLocation>
        <location evidence="11">Cytoplasm</location>
    </subcellularLocation>
</comment>
<dbReference type="GO" id="GO:0046872">
    <property type="term" value="F:metal ion binding"/>
    <property type="evidence" value="ECO:0007669"/>
    <property type="project" value="UniProtKB-KW"/>
</dbReference>
<dbReference type="AlphaFoldDB" id="A0A378MH33"/>
<evidence type="ECO:0000256" key="6">
    <source>
        <dbReference type="ARBA" id="ARBA00022777"/>
    </source>
</evidence>
<dbReference type="Proteomes" id="UP000254879">
    <property type="component" value="Unassembled WGS sequence"/>
</dbReference>
<comment type="subunit">
    <text evidence="11">Homotetramer.</text>
</comment>
<comment type="caution">
    <text evidence="11 12">Lacks conserved residue(s) required for the propagation of feature annotation.</text>
</comment>
<evidence type="ECO:0000256" key="4">
    <source>
        <dbReference type="ARBA" id="ARBA00022679"/>
    </source>
</evidence>
<dbReference type="InterPro" id="IPR034907">
    <property type="entry name" value="NDK-like_dom"/>
</dbReference>
<dbReference type="Pfam" id="PF00334">
    <property type="entry name" value="NDK"/>
    <property type="match status" value="1"/>
</dbReference>
<dbReference type="GO" id="GO:0006183">
    <property type="term" value="P:GTP biosynthetic process"/>
    <property type="evidence" value="ECO:0007669"/>
    <property type="project" value="UniProtKB-UniRule"/>
</dbReference>
<evidence type="ECO:0000256" key="13">
    <source>
        <dbReference type="RuleBase" id="RU004011"/>
    </source>
</evidence>
<evidence type="ECO:0000256" key="14">
    <source>
        <dbReference type="RuleBase" id="RU004013"/>
    </source>
</evidence>
<dbReference type="HAMAP" id="MF_00451">
    <property type="entry name" value="NDP_kinase"/>
    <property type="match status" value="1"/>
</dbReference>
<comment type="catalytic activity">
    <reaction evidence="11 14">
        <text>a 2'-deoxyribonucleoside 5'-diphosphate + ATP = a 2'-deoxyribonucleoside 5'-triphosphate + ADP</text>
        <dbReference type="Rhea" id="RHEA:44640"/>
        <dbReference type="ChEBI" id="CHEBI:30616"/>
        <dbReference type="ChEBI" id="CHEBI:61560"/>
        <dbReference type="ChEBI" id="CHEBI:73316"/>
        <dbReference type="ChEBI" id="CHEBI:456216"/>
        <dbReference type="EC" id="2.7.4.6"/>
    </reaction>
</comment>
<evidence type="ECO:0000313" key="17">
    <source>
        <dbReference type="Proteomes" id="UP000254879"/>
    </source>
</evidence>
<dbReference type="GO" id="GO:0004550">
    <property type="term" value="F:nucleoside diphosphate kinase activity"/>
    <property type="evidence" value="ECO:0007669"/>
    <property type="project" value="UniProtKB-UniRule"/>
</dbReference>
<dbReference type="NCBIfam" id="NF001908">
    <property type="entry name" value="PRK00668.1"/>
    <property type="match status" value="1"/>
</dbReference>
<evidence type="ECO:0000313" key="16">
    <source>
        <dbReference type="EMBL" id="STY45648.1"/>
    </source>
</evidence>
<organism evidence="16 17">
    <name type="scientific">Listeria grayi</name>
    <name type="common">Listeria murrayi</name>
    <dbReference type="NCBI Taxonomy" id="1641"/>
    <lineage>
        <taxon>Bacteria</taxon>
        <taxon>Bacillati</taxon>
        <taxon>Bacillota</taxon>
        <taxon>Bacilli</taxon>
        <taxon>Bacillales</taxon>
        <taxon>Listeriaceae</taxon>
        <taxon>Listeria</taxon>
    </lineage>
</organism>
<feature type="active site" description="Pros-phosphohistidine intermediate" evidence="11">
    <location>
        <position position="115"/>
    </location>
</feature>
<comment type="function">
    <text evidence="11">Major role in the synthesis of nucleoside triphosphates other than ATP. The ATP gamma phosphate is transferred to the NDP beta phosphate via a ping-pong mechanism, using a phosphorylated active-site intermediate.</text>
</comment>
<feature type="binding site" evidence="11">
    <location>
        <position position="9"/>
    </location>
    <ligand>
        <name>ATP</name>
        <dbReference type="ChEBI" id="CHEBI:30616"/>
    </ligand>
</feature>
<dbReference type="GO" id="GO:0006241">
    <property type="term" value="P:CTP biosynthetic process"/>
    <property type="evidence" value="ECO:0007669"/>
    <property type="project" value="UniProtKB-UniRule"/>
</dbReference>
<name>A0A378MH33_LISGR</name>
<comment type="catalytic activity">
    <reaction evidence="10">
        <text>dZDP + ATP = dZTP + ADP</text>
        <dbReference type="Rhea" id="RHEA:67644"/>
        <dbReference type="ChEBI" id="CHEBI:30616"/>
        <dbReference type="ChEBI" id="CHEBI:172929"/>
        <dbReference type="ChEBI" id="CHEBI:172931"/>
        <dbReference type="ChEBI" id="CHEBI:456216"/>
    </reaction>
</comment>
<feature type="binding site" evidence="11">
    <location>
        <position position="112"/>
    </location>
    <ligand>
        <name>ATP</name>
        <dbReference type="ChEBI" id="CHEBI:30616"/>
    </ligand>
</feature>
<accession>A0A378MH33</accession>
<dbReference type="CDD" id="cd04413">
    <property type="entry name" value="NDPk_I"/>
    <property type="match status" value="1"/>
</dbReference>
<keyword evidence="11" id="KW-0460">Magnesium</keyword>
<dbReference type="RefSeq" id="WP_003758399.1">
    <property type="nucleotide sequence ID" value="NZ_CABKNG010000002.1"/>
</dbReference>
<keyword evidence="7 11" id="KW-0067">ATP-binding</keyword>
<keyword evidence="6 11" id="KW-0418">Kinase</keyword>
<reference evidence="16 17" key="1">
    <citation type="submission" date="2018-06" db="EMBL/GenBank/DDBJ databases">
        <authorList>
            <consortium name="Pathogen Informatics"/>
            <person name="Doyle S."/>
        </authorList>
    </citation>
    <scope>NUCLEOTIDE SEQUENCE [LARGE SCALE GENOMIC DNA]</scope>
    <source>
        <strain evidence="17">NCTC 10815</strain>
    </source>
</reference>
<evidence type="ECO:0000256" key="10">
    <source>
        <dbReference type="ARBA" id="ARBA00047945"/>
    </source>
</evidence>
<keyword evidence="5 11" id="KW-0547">Nucleotide-binding</keyword>
<comment type="function">
    <text evidence="9">(Microbial infection) Catalyzes the phosphorylation of dZDP to dZTP, when the bacterium is infected by a phage that produces the substrate for the synthesis of dZTP (2- amino-2'-deoxyadenosine 5'-triphosphate), which is then used by the phage as a DNA polymerase substrate.</text>
</comment>
<keyword evidence="4 11" id="KW-0808">Transferase</keyword>
<dbReference type="SUPFAM" id="SSF54919">
    <property type="entry name" value="Nucleoside diphosphate kinase, NDK"/>
    <property type="match status" value="1"/>
</dbReference>
<dbReference type="PROSITE" id="PS51374">
    <property type="entry name" value="NDPK_LIKE"/>
    <property type="match status" value="1"/>
</dbReference>
<dbReference type="GO" id="GO:0006228">
    <property type="term" value="P:UTP biosynthetic process"/>
    <property type="evidence" value="ECO:0007669"/>
    <property type="project" value="UniProtKB-UniRule"/>
</dbReference>
<evidence type="ECO:0000256" key="7">
    <source>
        <dbReference type="ARBA" id="ARBA00022840"/>
    </source>
</evidence>
<keyword evidence="11" id="KW-0479">Metal-binding</keyword>
<dbReference type="FunFam" id="3.30.70.141:FF:000002">
    <property type="entry name" value="Nucleoside diphosphate kinase"/>
    <property type="match status" value="1"/>
</dbReference>
<keyword evidence="3 11" id="KW-0597">Phosphoprotein</keyword>
<evidence type="ECO:0000256" key="5">
    <source>
        <dbReference type="ARBA" id="ARBA00022741"/>
    </source>
</evidence>
<evidence type="ECO:0000256" key="8">
    <source>
        <dbReference type="ARBA" id="ARBA00023080"/>
    </source>
</evidence>
<keyword evidence="11" id="KW-0963">Cytoplasm</keyword>
<evidence type="ECO:0000256" key="3">
    <source>
        <dbReference type="ARBA" id="ARBA00022553"/>
    </source>
</evidence>
<evidence type="ECO:0000256" key="9">
    <source>
        <dbReference type="ARBA" id="ARBA00024802"/>
    </source>
</evidence>
<feature type="domain" description="Nucleoside diphosphate kinase-like" evidence="15">
    <location>
        <begin position="1"/>
        <end position="138"/>
    </location>
</feature>
<comment type="similarity">
    <text evidence="2 11 12 13">Belongs to the NDK family.</text>
</comment>
<comment type="cofactor">
    <cofactor evidence="1 11">
        <name>Mg(2+)</name>
        <dbReference type="ChEBI" id="CHEBI:18420"/>
    </cofactor>
</comment>
<gene>
    <name evidence="11 16" type="primary">ndk</name>
    <name evidence="16" type="ORF">NCTC10815_03032</name>
</gene>
<dbReference type="Gene3D" id="3.30.70.141">
    <property type="entry name" value="Nucleoside diphosphate kinase-like domain"/>
    <property type="match status" value="1"/>
</dbReference>
<dbReference type="PRINTS" id="PR01243">
    <property type="entry name" value="NUCDPKINASE"/>
</dbReference>
<dbReference type="PANTHER" id="PTHR11349">
    <property type="entry name" value="NUCLEOSIDE DIPHOSPHATE KINASE"/>
    <property type="match status" value="1"/>
</dbReference>
<feature type="binding site" evidence="11">
    <location>
        <position position="57"/>
    </location>
    <ligand>
        <name>ATP</name>
        <dbReference type="ChEBI" id="CHEBI:30616"/>
    </ligand>
</feature>
<dbReference type="SMART" id="SM00562">
    <property type="entry name" value="NDK"/>
    <property type="match status" value="1"/>
</dbReference>
<keyword evidence="8 11" id="KW-0546">Nucleotide metabolism</keyword>
<evidence type="ECO:0000256" key="11">
    <source>
        <dbReference type="HAMAP-Rule" id="MF_00451"/>
    </source>
</evidence>
<dbReference type="EMBL" id="UGPG01000001">
    <property type="protein sequence ID" value="STY45648.1"/>
    <property type="molecule type" value="Genomic_DNA"/>
</dbReference>
<dbReference type="GO" id="GO:0005737">
    <property type="term" value="C:cytoplasm"/>
    <property type="evidence" value="ECO:0007669"/>
    <property type="project" value="UniProtKB-SubCell"/>
</dbReference>
<evidence type="ECO:0000256" key="2">
    <source>
        <dbReference type="ARBA" id="ARBA00008142"/>
    </source>
</evidence>
<sequence length="147" mass="16424">MEKTYVMIKPDGVNRNLIGKVIAALEAKGLKLVAAKLLQLDEQLAGEHYAEHKGKPFFPDLVSFITSGPVFAMVWEGDDAVKLVRLLMGDKDPLQAAQGTIRAKYALHTNRNIIHGSDSIESAEREIALYFEEKEILTYPKADDLWL</sequence>
<comment type="catalytic activity">
    <reaction evidence="11">
        <text>a ribonucleoside 5'-diphosphate + ATP = a ribonucleoside 5'-triphosphate + ADP</text>
        <dbReference type="Rhea" id="RHEA:18113"/>
        <dbReference type="ChEBI" id="CHEBI:30616"/>
        <dbReference type="ChEBI" id="CHEBI:57930"/>
        <dbReference type="ChEBI" id="CHEBI:61557"/>
        <dbReference type="ChEBI" id="CHEBI:456216"/>
        <dbReference type="EC" id="2.7.4.6"/>
    </reaction>
</comment>
<evidence type="ECO:0000256" key="1">
    <source>
        <dbReference type="ARBA" id="ARBA00001946"/>
    </source>
</evidence>
<dbReference type="InterPro" id="IPR023005">
    <property type="entry name" value="Nucleoside_diP_kinase_AS"/>
</dbReference>
<protein>
    <recommendedName>
        <fullName evidence="11 14">Nucleoside diphosphate kinase</fullName>
        <shortName evidence="11">NDK</shortName>
        <shortName evidence="11">NDP kinase</shortName>
        <ecNumber evidence="11 14">2.7.4.6</ecNumber>
    </recommendedName>
    <alternativeName>
        <fullName evidence="11">Nucleoside-2-P kinase</fullName>
    </alternativeName>
</protein>
<evidence type="ECO:0000259" key="15">
    <source>
        <dbReference type="SMART" id="SM00562"/>
    </source>
</evidence>
<feature type="binding site" evidence="11">
    <location>
        <position position="102"/>
    </location>
    <ligand>
        <name>ATP</name>
        <dbReference type="ChEBI" id="CHEBI:30616"/>
    </ligand>
</feature>
<dbReference type="OrthoDB" id="9801161at2"/>
<dbReference type="InterPro" id="IPR001564">
    <property type="entry name" value="Nucleoside_diP_kinase"/>
</dbReference>
<dbReference type="PROSITE" id="PS00469">
    <property type="entry name" value="NDPK"/>
    <property type="match status" value="1"/>
</dbReference>